<evidence type="ECO:0000256" key="2">
    <source>
        <dbReference type="ARBA" id="ARBA00023134"/>
    </source>
</evidence>
<keyword evidence="1" id="KW-0547">Nucleotide-binding</keyword>
<comment type="caution">
    <text evidence="3">The sequence shown here is derived from an EMBL/GenBank/DDBJ whole genome shotgun (WGS) entry which is preliminary data.</text>
</comment>
<keyword evidence="4" id="KW-1185">Reference proteome</keyword>
<dbReference type="GO" id="GO:0005525">
    <property type="term" value="F:GTP binding"/>
    <property type="evidence" value="ECO:0007669"/>
    <property type="project" value="UniProtKB-KW"/>
</dbReference>
<dbReference type="OrthoDB" id="5239715at2759"/>
<keyword evidence="2" id="KW-0342">GTP-binding</keyword>
<evidence type="ECO:0000256" key="1">
    <source>
        <dbReference type="ARBA" id="ARBA00022741"/>
    </source>
</evidence>
<dbReference type="Gene3D" id="3.40.50.300">
    <property type="entry name" value="P-loop containing nucleotide triphosphate hydrolases"/>
    <property type="match status" value="1"/>
</dbReference>
<dbReference type="SUPFAM" id="SSF52540">
    <property type="entry name" value="P-loop containing nucleoside triphosphate hydrolases"/>
    <property type="match status" value="1"/>
</dbReference>
<name>A0A9Q0LNE3_ANAIG</name>
<dbReference type="PROSITE" id="PS51421">
    <property type="entry name" value="RAS"/>
    <property type="match status" value="1"/>
</dbReference>
<dbReference type="AlphaFoldDB" id="A0A9Q0LNE3"/>
<proteinExistence type="predicted"/>
<dbReference type="FunFam" id="3.40.50.300:FF:001447">
    <property type="entry name" value="Ras-related protein Rab-1B"/>
    <property type="match status" value="1"/>
</dbReference>
<dbReference type="Proteomes" id="UP001149090">
    <property type="component" value="Unassembled WGS sequence"/>
</dbReference>
<dbReference type="GO" id="GO:0016020">
    <property type="term" value="C:membrane"/>
    <property type="evidence" value="ECO:0007669"/>
    <property type="project" value="InterPro"/>
</dbReference>
<dbReference type="SMART" id="SM00173">
    <property type="entry name" value="RAS"/>
    <property type="match status" value="1"/>
</dbReference>
<dbReference type="PANTHER" id="PTHR24070">
    <property type="entry name" value="RAS, DI-RAS, AND RHEB FAMILY MEMBERS OF SMALL GTPASE SUPERFAMILY"/>
    <property type="match status" value="1"/>
</dbReference>
<organism evidence="3 4">
    <name type="scientific">Anaeramoeba ignava</name>
    <name type="common">Anaerobic marine amoeba</name>
    <dbReference type="NCBI Taxonomy" id="1746090"/>
    <lineage>
        <taxon>Eukaryota</taxon>
        <taxon>Metamonada</taxon>
        <taxon>Anaeramoebidae</taxon>
        <taxon>Anaeramoeba</taxon>
    </lineage>
</organism>
<evidence type="ECO:0000313" key="4">
    <source>
        <dbReference type="Proteomes" id="UP001149090"/>
    </source>
</evidence>
<dbReference type="NCBIfam" id="TIGR00231">
    <property type="entry name" value="small_GTP"/>
    <property type="match status" value="1"/>
</dbReference>
<dbReference type="Pfam" id="PF00071">
    <property type="entry name" value="Ras"/>
    <property type="match status" value="1"/>
</dbReference>
<dbReference type="InterPro" id="IPR020849">
    <property type="entry name" value="Small_GTPase_Ras-type"/>
</dbReference>
<dbReference type="PROSITE" id="PS51419">
    <property type="entry name" value="RAB"/>
    <property type="match status" value="1"/>
</dbReference>
<dbReference type="EMBL" id="JAPDFW010000070">
    <property type="protein sequence ID" value="KAJ5074300.1"/>
    <property type="molecule type" value="Genomic_DNA"/>
</dbReference>
<dbReference type="GO" id="GO:0003924">
    <property type="term" value="F:GTPase activity"/>
    <property type="evidence" value="ECO:0007669"/>
    <property type="project" value="InterPro"/>
</dbReference>
<dbReference type="InterPro" id="IPR027417">
    <property type="entry name" value="P-loop_NTPase"/>
</dbReference>
<dbReference type="InterPro" id="IPR001806">
    <property type="entry name" value="Small_GTPase"/>
</dbReference>
<dbReference type="SMART" id="SM00174">
    <property type="entry name" value="RHO"/>
    <property type="match status" value="1"/>
</dbReference>
<reference evidence="3" key="1">
    <citation type="submission" date="2022-10" db="EMBL/GenBank/DDBJ databases">
        <title>Novel sulphate-reducing endosymbionts in the free-living metamonad Anaeramoeba.</title>
        <authorList>
            <person name="Jerlstrom-Hultqvist J."/>
            <person name="Cepicka I."/>
            <person name="Gallot-Lavallee L."/>
            <person name="Salas-Leiva D."/>
            <person name="Curtis B.A."/>
            <person name="Zahonova K."/>
            <person name="Pipaliya S."/>
            <person name="Dacks J."/>
            <person name="Roger A.J."/>
        </authorList>
    </citation>
    <scope>NUCLEOTIDE SEQUENCE</scope>
    <source>
        <strain evidence="3">BMAN</strain>
    </source>
</reference>
<evidence type="ECO:0000313" key="3">
    <source>
        <dbReference type="EMBL" id="KAJ5074300.1"/>
    </source>
</evidence>
<dbReference type="GO" id="GO:0007165">
    <property type="term" value="P:signal transduction"/>
    <property type="evidence" value="ECO:0007669"/>
    <property type="project" value="InterPro"/>
</dbReference>
<gene>
    <name evidence="3" type="ORF">M0811_00929</name>
</gene>
<accession>A0A9Q0LNE3</accession>
<sequence>MDPFVKIATTGAGGVGKSTFTIQFCYSKFIEEYDPTIEDSYRKQVEIDNEIIDIEIFDNYYFDWGNYFKYEFYKRIHGFIVVYSITDEYSFDKLENFLNEIYKYREVEEFPIIIIGNKNDLEDRRVIKKEEGEEFAIKHGCPFYETSAKTRYNIEETIFTLLREIRKYPFDLDLNPNPNSNSNIQIPKKNNSNCFIF</sequence>
<dbReference type="SMART" id="SM00175">
    <property type="entry name" value="RAB"/>
    <property type="match status" value="1"/>
</dbReference>
<dbReference type="PRINTS" id="PR00449">
    <property type="entry name" value="RASTRNSFRMNG"/>
</dbReference>
<protein>
    <submittedName>
        <fullName evidence="3">Ras gtpase-related</fullName>
    </submittedName>
</protein>
<dbReference type="InterPro" id="IPR005225">
    <property type="entry name" value="Small_GTP-bd"/>
</dbReference>